<name>A0A183D1K7_9BILA</name>
<dbReference type="WBParaSite" id="GPUH_0000260301-mRNA-1">
    <property type="protein sequence ID" value="GPUH_0000260301-mRNA-1"/>
    <property type="gene ID" value="GPUH_0000260301"/>
</dbReference>
<organism evidence="3">
    <name type="scientific">Gongylonema pulchrum</name>
    <dbReference type="NCBI Taxonomy" id="637853"/>
    <lineage>
        <taxon>Eukaryota</taxon>
        <taxon>Metazoa</taxon>
        <taxon>Ecdysozoa</taxon>
        <taxon>Nematoda</taxon>
        <taxon>Chromadorea</taxon>
        <taxon>Rhabditida</taxon>
        <taxon>Spirurina</taxon>
        <taxon>Spiruromorpha</taxon>
        <taxon>Spiruroidea</taxon>
        <taxon>Gongylonematidae</taxon>
        <taxon>Gongylonema</taxon>
    </lineage>
</organism>
<dbReference type="EMBL" id="UYRT01004015">
    <property type="protein sequence ID" value="VDK35338.1"/>
    <property type="molecule type" value="Genomic_DNA"/>
</dbReference>
<evidence type="ECO:0000313" key="1">
    <source>
        <dbReference type="EMBL" id="VDK35338.1"/>
    </source>
</evidence>
<reference evidence="3" key="1">
    <citation type="submission" date="2016-06" db="UniProtKB">
        <authorList>
            <consortium name="WormBaseParasite"/>
        </authorList>
    </citation>
    <scope>IDENTIFICATION</scope>
</reference>
<dbReference type="Proteomes" id="UP000271098">
    <property type="component" value="Unassembled WGS sequence"/>
</dbReference>
<sequence>MGKFLQPVGSFPPNVYYRDTYGLQHYSDGYGAQRHYTDSITTVESDDTATTKSTGNYYSLTRSMYTSAQ</sequence>
<proteinExistence type="predicted"/>
<protein>
    <submittedName>
        <fullName evidence="1 3">Uncharacterized protein</fullName>
    </submittedName>
</protein>
<reference evidence="1 2" key="2">
    <citation type="submission" date="2018-11" db="EMBL/GenBank/DDBJ databases">
        <authorList>
            <consortium name="Pathogen Informatics"/>
        </authorList>
    </citation>
    <scope>NUCLEOTIDE SEQUENCE [LARGE SCALE GENOMIC DNA]</scope>
</reference>
<evidence type="ECO:0000313" key="3">
    <source>
        <dbReference type="WBParaSite" id="GPUH_0000260301-mRNA-1"/>
    </source>
</evidence>
<accession>A0A183D1K7</accession>
<keyword evidence="2" id="KW-1185">Reference proteome</keyword>
<evidence type="ECO:0000313" key="2">
    <source>
        <dbReference type="Proteomes" id="UP000271098"/>
    </source>
</evidence>
<gene>
    <name evidence="1" type="ORF">GPUH_LOCUS2598</name>
</gene>
<dbReference type="OrthoDB" id="5917100at2759"/>
<dbReference type="AlphaFoldDB" id="A0A183D1K7"/>